<dbReference type="RefSeq" id="WP_033718972.1">
    <property type="nucleotide sequence ID" value="NZ_NSEY01000008.1"/>
</dbReference>
<dbReference type="EMBL" id="NSFD01000007">
    <property type="protein sequence ID" value="PBA27767.1"/>
    <property type="molecule type" value="Genomic_DNA"/>
</dbReference>
<reference evidence="1 2" key="1">
    <citation type="submission" date="2017-08" db="EMBL/GenBank/DDBJ databases">
        <title>Phylogenetic analysis of Mycobacterium avium complex whole genomes.</title>
        <authorList>
            <person name="Caverly L.J."/>
            <person name="Spilker T."/>
            <person name="Lipuma J."/>
        </authorList>
    </citation>
    <scope>NUCLEOTIDE SEQUENCE [LARGE SCALE GENOMIC DNA]</scope>
    <source>
        <strain evidence="1 2">FLAC0165</strain>
    </source>
</reference>
<dbReference type="AlphaFoldDB" id="A0A2A2ZMK7"/>
<gene>
    <name evidence="1" type="ORF">CKJ66_06225</name>
</gene>
<evidence type="ECO:0000313" key="1">
    <source>
        <dbReference type="EMBL" id="PBA27767.1"/>
    </source>
</evidence>
<dbReference type="Proteomes" id="UP000217768">
    <property type="component" value="Unassembled WGS sequence"/>
</dbReference>
<protein>
    <recommendedName>
        <fullName evidence="3">Antitoxin VbhA domain-containing protein</fullName>
    </recommendedName>
</protein>
<sequence>MPNPDGSTWLHHWPDLLDGLTAEQRRAVIAAVAGNVLEGWRPSRVEIQALVDVVCDRTTMEKYINTVRTGLTTR</sequence>
<proteinExistence type="predicted"/>
<organism evidence="1 2">
    <name type="scientific">Mycobacterium avium</name>
    <dbReference type="NCBI Taxonomy" id="1764"/>
    <lineage>
        <taxon>Bacteria</taxon>
        <taxon>Bacillati</taxon>
        <taxon>Actinomycetota</taxon>
        <taxon>Actinomycetes</taxon>
        <taxon>Mycobacteriales</taxon>
        <taxon>Mycobacteriaceae</taxon>
        <taxon>Mycobacterium</taxon>
        <taxon>Mycobacterium avium complex (MAC)</taxon>
    </lineage>
</organism>
<name>A0A2A2ZMK7_MYCAV</name>
<accession>A0A2A2ZMK7</accession>
<evidence type="ECO:0008006" key="3">
    <source>
        <dbReference type="Google" id="ProtNLM"/>
    </source>
</evidence>
<comment type="caution">
    <text evidence="1">The sequence shown here is derived from an EMBL/GenBank/DDBJ whole genome shotgun (WGS) entry which is preliminary data.</text>
</comment>
<evidence type="ECO:0000313" key="2">
    <source>
        <dbReference type="Proteomes" id="UP000217768"/>
    </source>
</evidence>